<reference evidence="2 3" key="1">
    <citation type="submission" date="2017-12" db="EMBL/GenBank/DDBJ databases">
        <title>Gene loss provides genomic basis for host adaptation in cereal stripe rust fungi.</title>
        <authorList>
            <person name="Xia C."/>
        </authorList>
    </citation>
    <scope>NUCLEOTIDE SEQUENCE [LARGE SCALE GENOMIC DNA]</scope>
    <source>
        <strain evidence="2 3">93TX-2</strain>
    </source>
</reference>
<evidence type="ECO:0000313" key="2">
    <source>
        <dbReference type="EMBL" id="POV94081.1"/>
    </source>
</evidence>
<sequence>MKNLQQLLAPPKALLDVRTKAMPTINHHINDHQTAPSLIHRESQEPSGRSHNDLPENDWAANGSLEAIHALSASDQSLEASIENLLTVWDDSHAALVDKGSQEPRTLSQRFTRIQLGGQWFLEAINGLSASDQSQEVSIGNLLAVWDDSDAALIDGNFANFDFVKLDSYFNFNEDCTSFPGYISDPVSEWNPEDFLNPEYLRSDTTESSVTLAKGDIQLLQEHIIRETKLAATSTKKTNQGHQIMVNQHKKAQKTKYLRVSSQQPAKIRAKRGRASNH</sequence>
<feature type="compositionally biased region" description="Basic residues" evidence="1">
    <location>
        <begin position="268"/>
        <end position="278"/>
    </location>
</feature>
<protein>
    <submittedName>
        <fullName evidence="2">Uncharacterized protein</fullName>
    </submittedName>
</protein>
<organism evidence="2 3">
    <name type="scientific">Puccinia striiformis</name>
    <dbReference type="NCBI Taxonomy" id="27350"/>
    <lineage>
        <taxon>Eukaryota</taxon>
        <taxon>Fungi</taxon>
        <taxon>Dikarya</taxon>
        <taxon>Basidiomycota</taxon>
        <taxon>Pucciniomycotina</taxon>
        <taxon>Pucciniomycetes</taxon>
        <taxon>Pucciniales</taxon>
        <taxon>Pucciniaceae</taxon>
        <taxon>Puccinia</taxon>
    </lineage>
</organism>
<dbReference type="VEuPathDB" id="FungiDB:PSTT_08369"/>
<accession>A0A2S4UA58</accession>
<feature type="compositionally biased region" description="Basic residues" evidence="1">
    <location>
        <begin position="248"/>
        <end position="257"/>
    </location>
</feature>
<reference evidence="3" key="3">
    <citation type="journal article" date="2018" name="Mol. Plant Microbe Interact.">
        <title>Genome sequence resources for the wheat stripe rust pathogen (Puccinia striiformis f. sp. tritici) and the barley stripe rust pathogen (Puccinia striiformis f. sp. hordei).</title>
        <authorList>
            <person name="Xia C."/>
            <person name="Wang M."/>
            <person name="Yin C."/>
            <person name="Cornejo O.E."/>
            <person name="Hulbert S.H."/>
            <person name="Chen X."/>
        </authorList>
    </citation>
    <scope>NUCLEOTIDE SEQUENCE [LARGE SCALE GENOMIC DNA]</scope>
    <source>
        <strain evidence="3">93TX-2</strain>
    </source>
</reference>
<gene>
    <name evidence="2" type="ORF">PSHT_16438</name>
</gene>
<dbReference type="EMBL" id="PKSM01000531">
    <property type="protein sequence ID" value="POV94081.1"/>
    <property type="molecule type" value="Genomic_DNA"/>
</dbReference>
<comment type="caution">
    <text evidence="2">The sequence shown here is derived from an EMBL/GenBank/DDBJ whole genome shotgun (WGS) entry which is preliminary data.</text>
</comment>
<feature type="compositionally biased region" description="Basic and acidic residues" evidence="1">
    <location>
        <begin position="39"/>
        <end position="54"/>
    </location>
</feature>
<evidence type="ECO:0000313" key="3">
    <source>
        <dbReference type="Proteomes" id="UP000238274"/>
    </source>
</evidence>
<name>A0A2S4UA58_9BASI</name>
<feature type="region of interest" description="Disordered" evidence="1">
    <location>
        <begin position="248"/>
        <end position="278"/>
    </location>
</feature>
<proteinExistence type="predicted"/>
<keyword evidence="3" id="KW-1185">Reference proteome</keyword>
<dbReference type="AlphaFoldDB" id="A0A2S4UA58"/>
<feature type="region of interest" description="Disordered" evidence="1">
    <location>
        <begin position="32"/>
        <end position="57"/>
    </location>
</feature>
<dbReference type="VEuPathDB" id="FungiDB:PSHT_16438"/>
<dbReference type="Proteomes" id="UP000238274">
    <property type="component" value="Unassembled WGS sequence"/>
</dbReference>
<reference evidence="3" key="2">
    <citation type="journal article" date="2018" name="BMC Genomics">
        <title>Genomic insights into host adaptation between the wheat stripe rust pathogen (Puccinia striiformis f. sp. tritici) and the barley stripe rust pathogen (Puccinia striiformis f. sp. hordei).</title>
        <authorList>
            <person name="Xia C."/>
            <person name="Wang M."/>
            <person name="Yin C."/>
            <person name="Cornejo O.E."/>
            <person name="Hulbert S.H."/>
            <person name="Chen X."/>
        </authorList>
    </citation>
    <scope>NUCLEOTIDE SEQUENCE [LARGE SCALE GENOMIC DNA]</scope>
    <source>
        <strain evidence="3">93TX-2</strain>
    </source>
</reference>
<evidence type="ECO:0000256" key="1">
    <source>
        <dbReference type="SAM" id="MobiDB-lite"/>
    </source>
</evidence>